<keyword evidence="1" id="KW-0812">Transmembrane</keyword>
<keyword evidence="3" id="KW-1185">Reference proteome</keyword>
<protein>
    <submittedName>
        <fullName evidence="2">Uncharacterized protein</fullName>
    </submittedName>
</protein>
<name>A0A6A8DUR4_9BACI</name>
<organism evidence="2 3">
    <name type="scientific">Aquibacillus halophilus</name>
    <dbReference type="NCBI Taxonomy" id="930132"/>
    <lineage>
        <taxon>Bacteria</taxon>
        <taxon>Bacillati</taxon>
        <taxon>Bacillota</taxon>
        <taxon>Bacilli</taxon>
        <taxon>Bacillales</taxon>
        <taxon>Bacillaceae</taxon>
        <taxon>Aquibacillus</taxon>
    </lineage>
</organism>
<comment type="caution">
    <text evidence="2">The sequence shown here is derived from an EMBL/GenBank/DDBJ whole genome shotgun (WGS) entry which is preliminary data.</text>
</comment>
<accession>A0A6A8DUR4</accession>
<dbReference type="AlphaFoldDB" id="A0A6A8DUR4"/>
<evidence type="ECO:0000313" key="2">
    <source>
        <dbReference type="EMBL" id="MRH44942.1"/>
    </source>
</evidence>
<dbReference type="EMBL" id="WJNG01000021">
    <property type="protein sequence ID" value="MRH44942.1"/>
    <property type="molecule type" value="Genomic_DNA"/>
</dbReference>
<dbReference type="OrthoDB" id="2657646at2"/>
<feature type="transmembrane region" description="Helical" evidence="1">
    <location>
        <begin position="60"/>
        <end position="78"/>
    </location>
</feature>
<evidence type="ECO:0000256" key="1">
    <source>
        <dbReference type="SAM" id="Phobius"/>
    </source>
</evidence>
<sequence>MGPNICRYCYKEIKDRDELVTASNFFRIKPFHFVCFNELEKEVRTLWGFWKPLNGVSGNTRAIILAIVAAWLLFTDSLGEIGDLIGVVALYSVLIRIMSYLFFEIKISKQKHH</sequence>
<dbReference type="Proteomes" id="UP000799092">
    <property type="component" value="Unassembled WGS sequence"/>
</dbReference>
<keyword evidence="1" id="KW-1133">Transmembrane helix</keyword>
<evidence type="ECO:0000313" key="3">
    <source>
        <dbReference type="Proteomes" id="UP000799092"/>
    </source>
</evidence>
<keyword evidence="1" id="KW-0472">Membrane</keyword>
<feature type="transmembrane region" description="Helical" evidence="1">
    <location>
        <begin position="84"/>
        <end position="103"/>
    </location>
</feature>
<proteinExistence type="predicted"/>
<gene>
    <name evidence="2" type="ORF">GH741_20060</name>
</gene>
<reference evidence="2" key="1">
    <citation type="submission" date="2019-11" db="EMBL/GenBank/DDBJ databases">
        <authorList>
            <person name="Li J."/>
        </authorList>
    </citation>
    <scope>NUCLEOTIDE SEQUENCE</scope>
    <source>
        <strain evidence="2">B6B</strain>
    </source>
</reference>